<organism evidence="3 4">
    <name type="scientific">Strigamia maritima</name>
    <name type="common">European centipede</name>
    <name type="synonym">Geophilus maritimus</name>
    <dbReference type="NCBI Taxonomy" id="126957"/>
    <lineage>
        <taxon>Eukaryota</taxon>
        <taxon>Metazoa</taxon>
        <taxon>Ecdysozoa</taxon>
        <taxon>Arthropoda</taxon>
        <taxon>Myriapoda</taxon>
        <taxon>Chilopoda</taxon>
        <taxon>Pleurostigmophora</taxon>
        <taxon>Geophilomorpha</taxon>
        <taxon>Linotaeniidae</taxon>
        <taxon>Strigamia</taxon>
    </lineage>
</organism>
<keyword evidence="1" id="KW-0732">Signal</keyword>
<reference evidence="4" key="1">
    <citation type="submission" date="2011-05" db="EMBL/GenBank/DDBJ databases">
        <authorList>
            <person name="Richards S.R."/>
            <person name="Qu J."/>
            <person name="Jiang H."/>
            <person name="Jhangiani S.N."/>
            <person name="Agravi P."/>
            <person name="Goodspeed R."/>
            <person name="Gross S."/>
            <person name="Mandapat C."/>
            <person name="Jackson L."/>
            <person name="Mathew T."/>
            <person name="Pu L."/>
            <person name="Thornton R."/>
            <person name="Saada N."/>
            <person name="Wilczek-Boney K.B."/>
            <person name="Lee S."/>
            <person name="Kovar C."/>
            <person name="Wu Y."/>
            <person name="Scherer S.E."/>
            <person name="Worley K.C."/>
            <person name="Muzny D.M."/>
            <person name="Gibbs R."/>
        </authorList>
    </citation>
    <scope>NUCLEOTIDE SEQUENCE</scope>
    <source>
        <strain evidence="4">Brora</strain>
    </source>
</reference>
<proteinExistence type="predicted"/>
<dbReference type="HOGENOM" id="CLU_2323302_0_0_1"/>
<evidence type="ECO:0000259" key="2">
    <source>
        <dbReference type="Pfam" id="PF00396"/>
    </source>
</evidence>
<keyword evidence="4" id="KW-1185">Reference proteome</keyword>
<evidence type="ECO:0000313" key="3">
    <source>
        <dbReference type="EnsemblMetazoa" id="SMAR005979-PA"/>
    </source>
</evidence>
<feature type="domain" description="Granulins" evidence="2">
    <location>
        <begin position="35"/>
        <end position="75"/>
    </location>
</feature>
<dbReference type="EMBL" id="JH431657">
    <property type="status" value="NOT_ANNOTATED_CDS"/>
    <property type="molecule type" value="Genomic_DNA"/>
</dbReference>
<protein>
    <recommendedName>
        <fullName evidence="2">Granulins domain-containing protein</fullName>
    </recommendedName>
</protein>
<dbReference type="EnsemblMetazoa" id="SMAR005979-RA">
    <property type="protein sequence ID" value="SMAR005979-PA"/>
    <property type="gene ID" value="SMAR005979"/>
</dbReference>
<sequence>MKFPLFFAVIPLLLVSTQNIYSQCPSSIAQMCSGTCCITTSTFAMCCTDEKDAVCCLNSLSCCPKGYYCSGGFTCSRYWARSSANSSKIQARNLTTIFY</sequence>
<dbReference type="PhylomeDB" id="T1IXN9"/>
<feature type="chain" id="PRO_5004579667" description="Granulins domain-containing protein" evidence="1">
    <location>
        <begin position="23"/>
        <end position="99"/>
    </location>
</feature>
<dbReference type="InterPro" id="IPR000118">
    <property type="entry name" value="Granulin"/>
</dbReference>
<feature type="signal peptide" evidence="1">
    <location>
        <begin position="1"/>
        <end position="22"/>
    </location>
</feature>
<accession>T1IXN9</accession>
<dbReference type="Pfam" id="PF00396">
    <property type="entry name" value="Granulin"/>
    <property type="match status" value="1"/>
</dbReference>
<reference evidence="3" key="2">
    <citation type="submission" date="2015-02" db="UniProtKB">
        <authorList>
            <consortium name="EnsemblMetazoa"/>
        </authorList>
    </citation>
    <scope>IDENTIFICATION</scope>
</reference>
<name>T1IXN9_STRMM</name>
<evidence type="ECO:0000313" key="4">
    <source>
        <dbReference type="Proteomes" id="UP000014500"/>
    </source>
</evidence>
<dbReference type="Proteomes" id="UP000014500">
    <property type="component" value="Unassembled WGS sequence"/>
</dbReference>
<dbReference type="AlphaFoldDB" id="T1IXN9"/>
<evidence type="ECO:0000256" key="1">
    <source>
        <dbReference type="SAM" id="SignalP"/>
    </source>
</evidence>